<evidence type="ECO:0000256" key="3">
    <source>
        <dbReference type="ARBA" id="ARBA00023125"/>
    </source>
</evidence>
<dbReference type="InterPro" id="IPR005119">
    <property type="entry name" value="LysR_subst-bd"/>
</dbReference>
<dbReference type="PROSITE" id="PS50931">
    <property type="entry name" value="HTH_LYSR"/>
    <property type="match status" value="1"/>
</dbReference>
<comment type="caution">
    <text evidence="6">The sequence shown here is derived from an EMBL/GenBank/DDBJ whole genome shotgun (WGS) entry which is preliminary data.</text>
</comment>
<evidence type="ECO:0000256" key="1">
    <source>
        <dbReference type="ARBA" id="ARBA00009437"/>
    </source>
</evidence>
<gene>
    <name evidence="6" type="ORF">ACFO0J_15390</name>
</gene>
<dbReference type="PANTHER" id="PTHR30537:SF5">
    <property type="entry name" value="HTH-TYPE TRANSCRIPTIONAL ACTIVATOR TTDR-RELATED"/>
    <property type="match status" value="1"/>
</dbReference>
<keyword evidence="2" id="KW-0805">Transcription regulation</keyword>
<keyword evidence="4" id="KW-0804">Transcription</keyword>
<dbReference type="RefSeq" id="WP_376813959.1">
    <property type="nucleotide sequence ID" value="NZ_JBHSDY010000010.1"/>
</dbReference>
<sequence length="306" mass="34400">MLNDIRLTDLRTFQLVARHGGFSAAARAAGCPQTTVSKRMASLEHALGVRLLHRTTRLVHLTDDGKRVYEWAQRILDTATEMEDELNAAKNEPQGPLRVSTSTRLGRAYVAPVLARLKTQYPGLEISLDIVDRHVDLMAEGLHLDVRTGEPHEPHLIRHRIMESSRILCAAPSYVARYGMPAGLSEVRSHRCLLFKDRNEPLGVWRLKGPKGWESVDIRSETESNDNEVVLDWARRGLGIMLATDWFLAESLAQGDLQRVLPDWHQPADVWAVSASRTAQSAKVRVFIECLREAMQARPQTAHRTG</sequence>
<feature type="domain" description="HTH lysR-type" evidence="5">
    <location>
        <begin position="5"/>
        <end position="62"/>
    </location>
</feature>
<dbReference type="InterPro" id="IPR036390">
    <property type="entry name" value="WH_DNA-bd_sf"/>
</dbReference>
<dbReference type="EMBL" id="JBHSDY010000010">
    <property type="protein sequence ID" value="MFC4299426.1"/>
    <property type="molecule type" value="Genomic_DNA"/>
</dbReference>
<dbReference type="PANTHER" id="PTHR30537">
    <property type="entry name" value="HTH-TYPE TRANSCRIPTIONAL REGULATOR"/>
    <property type="match status" value="1"/>
</dbReference>
<reference evidence="7" key="1">
    <citation type="journal article" date="2019" name="Int. J. Syst. Evol. Microbiol.">
        <title>The Global Catalogue of Microorganisms (GCM) 10K type strain sequencing project: providing services to taxonomists for standard genome sequencing and annotation.</title>
        <authorList>
            <consortium name="The Broad Institute Genomics Platform"/>
            <consortium name="The Broad Institute Genome Sequencing Center for Infectious Disease"/>
            <person name="Wu L."/>
            <person name="Ma J."/>
        </authorList>
    </citation>
    <scope>NUCLEOTIDE SEQUENCE [LARGE SCALE GENOMIC DNA]</scope>
    <source>
        <strain evidence="7">CGMCC 1.19029</strain>
    </source>
</reference>
<name>A0ABV8S4C3_9BURK</name>
<proteinExistence type="inferred from homology"/>
<dbReference type="Pfam" id="PF00126">
    <property type="entry name" value="HTH_1"/>
    <property type="match status" value="1"/>
</dbReference>
<keyword evidence="7" id="KW-1185">Reference proteome</keyword>
<dbReference type="Gene3D" id="1.10.10.10">
    <property type="entry name" value="Winged helix-like DNA-binding domain superfamily/Winged helix DNA-binding domain"/>
    <property type="match status" value="1"/>
</dbReference>
<dbReference type="Proteomes" id="UP001595756">
    <property type="component" value="Unassembled WGS sequence"/>
</dbReference>
<protein>
    <submittedName>
        <fullName evidence="6">LysR substrate-binding domain-containing protein</fullName>
    </submittedName>
</protein>
<dbReference type="InterPro" id="IPR036388">
    <property type="entry name" value="WH-like_DNA-bd_sf"/>
</dbReference>
<dbReference type="SUPFAM" id="SSF46785">
    <property type="entry name" value="Winged helix' DNA-binding domain"/>
    <property type="match status" value="1"/>
</dbReference>
<comment type="similarity">
    <text evidence="1">Belongs to the LysR transcriptional regulatory family.</text>
</comment>
<organism evidence="6 7">
    <name type="scientific">Castellaniella hirudinis</name>
    <dbReference type="NCBI Taxonomy" id="1144617"/>
    <lineage>
        <taxon>Bacteria</taxon>
        <taxon>Pseudomonadati</taxon>
        <taxon>Pseudomonadota</taxon>
        <taxon>Betaproteobacteria</taxon>
        <taxon>Burkholderiales</taxon>
        <taxon>Alcaligenaceae</taxon>
        <taxon>Castellaniella</taxon>
    </lineage>
</organism>
<evidence type="ECO:0000259" key="5">
    <source>
        <dbReference type="PROSITE" id="PS50931"/>
    </source>
</evidence>
<evidence type="ECO:0000313" key="6">
    <source>
        <dbReference type="EMBL" id="MFC4299426.1"/>
    </source>
</evidence>
<dbReference type="InterPro" id="IPR058163">
    <property type="entry name" value="LysR-type_TF_proteobact-type"/>
</dbReference>
<dbReference type="Pfam" id="PF03466">
    <property type="entry name" value="LysR_substrate"/>
    <property type="match status" value="1"/>
</dbReference>
<dbReference type="InterPro" id="IPR000847">
    <property type="entry name" value="LysR_HTH_N"/>
</dbReference>
<evidence type="ECO:0000313" key="7">
    <source>
        <dbReference type="Proteomes" id="UP001595756"/>
    </source>
</evidence>
<dbReference type="SUPFAM" id="SSF53850">
    <property type="entry name" value="Periplasmic binding protein-like II"/>
    <property type="match status" value="1"/>
</dbReference>
<evidence type="ECO:0000256" key="2">
    <source>
        <dbReference type="ARBA" id="ARBA00023015"/>
    </source>
</evidence>
<keyword evidence="3" id="KW-0238">DNA-binding</keyword>
<evidence type="ECO:0000256" key="4">
    <source>
        <dbReference type="ARBA" id="ARBA00023163"/>
    </source>
</evidence>
<dbReference type="Gene3D" id="3.40.190.290">
    <property type="match status" value="1"/>
</dbReference>
<accession>A0ABV8S4C3</accession>